<dbReference type="SUPFAM" id="SSF47384">
    <property type="entry name" value="Homodimeric domain of signal transducing histidine kinase"/>
    <property type="match status" value="1"/>
</dbReference>
<dbReference type="InterPro" id="IPR050428">
    <property type="entry name" value="TCS_sensor_his_kinase"/>
</dbReference>
<evidence type="ECO:0000256" key="6">
    <source>
        <dbReference type="ARBA" id="ARBA00022692"/>
    </source>
</evidence>
<dbReference type="RefSeq" id="WP_242374268.1">
    <property type="nucleotide sequence ID" value="NZ_JAKRKC020000001.1"/>
</dbReference>
<evidence type="ECO:0000256" key="8">
    <source>
        <dbReference type="ARBA" id="ARBA00022989"/>
    </source>
</evidence>
<organism evidence="14 15">
    <name type="scientific">Actinomadura luzonensis</name>
    <dbReference type="NCBI Taxonomy" id="2805427"/>
    <lineage>
        <taxon>Bacteria</taxon>
        <taxon>Bacillati</taxon>
        <taxon>Actinomycetota</taxon>
        <taxon>Actinomycetes</taxon>
        <taxon>Streptosporangiales</taxon>
        <taxon>Thermomonosporaceae</taxon>
        <taxon>Actinomadura</taxon>
    </lineage>
</organism>
<dbReference type="SMART" id="SM00304">
    <property type="entry name" value="HAMP"/>
    <property type="match status" value="1"/>
</dbReference>
<name>A0ABT0FRE2_9ACTN</name>
<protein>
    <recommendedName>
        <fullName evidence="3">histidine kinase</fullName>
        <ecNumber evidence="3">2.7.13.3</ecNumber>
    </recommendedName>
</protein>
<dbReference type="SMART" id="SM00388">
    <property type="entry name" value="HisKA"/>
    <property type="match status" value="1"/>
</dbReference>
<feature type="domain" description="Histidine kinase" evidence="12">
    <location>
        <begin position="239"/>
        <end position="445"/>
    </location>
</feature>
<dbReference type="Pfam" id="PF00512">
    <property type="entry name" value="HisKA"/>
    <property type="match status" value="1"/>
</dbReference>
<dbReference type="InterPro" id="IPR003594">
    <property type="entry name" value="HATPase_dom"/>
</dbReference>
<comment type="subcellular location">
    <subcellularLocation>
        <location evidence="2">Cell membrane</location>
    </subcellularLocation>
</comment>
<dbReference type="InterPro" id="IPR004358">
    <property type="entry name" value="Sig_transdc_His_kin-like_C"/>
</dbReference>
<dbReference type="InterPro" id="IPR006311">
    <property type="entry name" value="TAT_signal"/>
</dbReference>
<dbReference type="PRINTS" id="PR00344">
    <property type="entry name" value="BCTRLSENSOR"/>
</dbReference>
<dbReference type="Pfam" id="PF00672">
    <property type="entry name" value="HAMP"/>
    <property type="match status" value="1"/>
</dbReference>
<gene>
    <name evidence="14" type="ORF">MF672_013650</name>
</gene>
<evidence type="ECO:0000256" key="11">
    <source>
        <dbReference type="SAM" id="SignalP"/>
    </source>
</evidence>
<dbReference type="Gene3D" id="1.10.287.130">
    <property type="match status" value="1"/>
</dbReference>
<dbReference type="EMBL" id="JAKRKC020000001">
    <property type="protein sequence ID" value="MCK2214829.1"/>
    <property type="molecule type" value="Genomic_DNA"/>
</dbReference>
<dbReference type="GO" id="GO:0016301">
    <property type="term" value="F:kinase activity"/>
    <property type="evidence" value="ECO:0007669"/>
    <property type="project" value="UniProtKB-KW"/>
</dbReference>
<dbReference type="CDD" id="cd06225">
    <property type="entry name" value="HAMP"/>
    <property type="match status" value="1"/>
</dbReference>
<evidence type="ECO:0000256" key="7">
    <source>
        <dbReference type="ARBA" id="ARBA00022777"/>
    </source>
</evidence>
<evidence type="ECO:0000256" key="3">
    <source>
        <dbReference type="ARBA" id="ARBA00012438"/>
    </source>
</evidence>
<keyword evidence="9" id="KW-0902">Two-component regulatory system</keyword>
<evidence type="ECO:0000256" key="2">
    <source>
        <dbReference type="ARBA" id="ARBA00004236"/>
    </source>
</evidence>
<dbReference type="PANTHER" id="PTHR45436:SF5">
    <property type="entry name" value="SENSOR HISTIDINE KINASE TRCS"/>
    <property type="match status" value="1"/>
</dbReference>
<dbReference type="Gene3D" id="6.10.340.10">
    <property type="match status" value="1"/>
</dbReference>
<keyword evidence="15" id="KW-1185">Reference proteome</keyword>
<keyword evidence="7 14" id="KW-0418">Kinase</keyword>
<dbReference type="CDD" id="cd00082">
    <property type="entry name" value="HisKA"/>
    <property type="match status" value="1"/>
</dbReference>
<evidence type="ECO:0000256" key="1">
    <source>
        <dbReference type="ARBA" id="ARBA00000085"/>
    </source>
</evidence>
<dbReference type="Proteomes" id="UP001317259">
    <property type="component" value="Unassembled WGS sequence"/>
</dbReference>
<evidence type="ECO:0000256" key="10">
    <source>
        <dbReference type="ARBA" id="ARBA00023136"/>
    </source>
</evidence>
<evidence type="ECO:0000256" key="5">
    <source>
        <dbReference type="ARBA" id="ARBA00022679"/>
    </source>
</evidence>
<comment type="caution">
    <text evidence="14">The sequence shown here is derived from an EMBL/GenBank/DDBJ whole genome shotgun (WGS) entry which is preliminary data.</text>
</comment>
<dbReference type="InterPro" id="IPR003660">
    <property type="entry name" value="HAMP_dom"/>
</dbReference>
<dbReference type="PANTHER" id="PTHR45436">
    <property type="entry name" value="SENSOR HISTIDINE KINASE YKOH"/>
    <property type="match status" value="1"/>
</dbReference>
<dbReference type="InterPro" id="IPR036097">
    <property type="entry name" value="HisK_dim/P_sf"/>
</dbReference>
<dbReference type="PROSITE" id="PS51318">
    <property type="entry name" value="TAT"/>
    <property type="match status" value="1"/>
</dbReference>
<evidence type="ECO:0000256" key="4">
    <source>
        <dbReference type="ARBA" id="ARBA00022553"/>
    </source>
</evidence>
<dbReference type="SUPFAM" id="SSF55874">
    <property type="entry name" value="ATPase domain of HSP90 chaperone/DNA topoisomerase II/histidine kinase"/>
    <property type="match status" value="1"/>
</dbReference>
<keyword evidence="11" id="KW-0732">Signal</keyword>
<feature type="chain" id="PRO_5046269931" description="histidine kinase" evidence="11">
    <location>
        <begin position="32"/>
        <end position="445"/>
    </location>
</feature>
<evidence type="ECO:0000313" key="15">
    <source>
        <dbReference type="Proteomes" id="UP001317259"/>
    </source>
</evidence>
<proteinExistence type="predicted"/>
<evidence type="ECO:0000313" key="14">
    <source>
        <dbReference type="EMBL" id="MCK2214829.1"/>
    </source>
</evidence>
<keyword evidence="8" id="KW-1133">Transmembrane helix</keyword>
<accession>A0ABT0FRE2</accession>
<dbReference type="InterPro" id="IPR003661">
    <property type="entry name" value="HisK_dim/P_dom"/>
</dbReference>
<dbReference type="InterPro" id="IPR005467">
    <property type="entry name" value="His_kinase_dom"/>
</dbReference>
<evidence type="ECO:0000256" key="9">
    <source>
        <dbReference type="ARBA" id="ARBA00023012"/>
    </source>
</evidence>
<sequence length="445" mass="46594">MTLRTRVALAGAAVVAAALLAAALVLYPAMAAGLARQHDGELVLAAGQAPRLLKALKVNADPLPAGPVQVGNTLLQFYPPPVEAGPVRGFAPLEEVDVAVAYGKSSPYFRELTYGGERYRVYTAPLAEVEEGLVRTAFPLDRDAATLNGLKMLLAGLTLGGALAAGAGARLLAGRVLRPIGRLTDVVERVTATRTLAVDGLDGLPGSGRDEVARLARSFATMAGALHESLVAQRRLVADASHELRTPLTSLITNLELLGEGRGTADPQAPALVREAREQAGELRALVNDLVELARHGDAQPHVEDVRLDLVADRVIERARPRAPHVRLRAELAECLVPADADAVERAAANLVDNAVKWSPPGGEVLVRVTPDGTLSVADEGPGIAPADLPFVFDRFYRADAARALPGSGLGLAIVRQIAEAHGGSVRAEPLPRGVRLVLVLPPAA</sequence>
<comment type="catalytic activity">
    <reaction evidence="1">
        <text>ATP + protein L-histidine = ADP + protein N-phospho-L-histidine.</text>
        <dbReference type="EC" id="2.7.13.3"/>
    </reaction>
</comment>
<dbReference type="PROSITE" id="PS50109">
    <property type="entry name" value="HIS_KIN"/>
    <property type="match status" value="1"/>
</dbReference>
<feature type="signal peptide" evidence="11">
    <location>
        <begin position="1"/>
        <end position="31"/>
    </location>
</feature>
<keyword evidence="10" id="KW-0472">Membrane</keyword>
<dbReference type="CDD" id="cd00075">
    <property type="entry name" value="HATPase"/>
    <property type="match status" value="1"/>
</dbReference>
<keyword evidence="4" id="KW-0597">Phosphoprotein</keyword>
<dbReference type="PROSITE" id="PS50885">
    <property type="entry name" value="HAMP"/>
    <property type="match status" value="1"/>
</dbReference>
<dbReference type="SMART" id="SM00387">
    <property type="entry name" value="HATPase_c"/>
    <property type="match status" value="1"/>
</dbReference>
<evidence type="ECO:0000259" key="13">
    <source>
        <dbReference type="PROSITE" id="PS50885"/>
    </source>
</evidence>
<dbReference type="EC" id="2.7.13.3" evidence="3"/>
<feature type="domain" description="HAMP" evidence="13">
    <location>
        <begin position="174"/>
        <end position="231"/>
    </location>
</feature>
<keyword evidence="5" id="KW-0808">Transferase</keyword>
<reference evidence="14 15" key="1">
    <citation type="submission" date="2022-04" db="EMBL/GenBank/DDBJ databases">
        <title>Genome draft of Actinomadura sp. ATCC 31491.</title>
        <authorList>
            <person name="Shi X."/>
            <person name="Du Y."/>
        </authorList>
    </citation>
    <scope>NUCLEOTIDE SEQUENCE [LARGE SCALE GENOMIC DNA]</scope>
    <source>
        <strain evidence="14 15">ATCC 31491</strain>
    </source>
</reference>
<dbReference type="Gene3D" id="3.30.565.10">
    <property type="entry name" value="Histidine kinase-like ATPase, C-terminal domain"/>
    <property type="match status" value="1"/>
</dbReference>
<dbReference type="Pfam" id="PF02518">
    <property type="entry name" value="HATPase_c"/>
    <property type="match status" value="1"/>
</dbReference>
<keyword evidence="6" id="KW-0812">Transmembrane</keyword>
<dbReference type="InterPro" id="IPR036890">
    <property type="entry name" value="HATPase_C_sf"/>
</dbReference>
<evidence type="ECO:0000259" key="12">
    <source>
        <dbReference type="PROSITE" id="PS50109"/>
    </source>
</evidence>